<organism evidence="2 3">
    <name type="scientific">Gossypium aridum</name>
    <name type="common">American cotton</name>
    <name type="synonym">Erioxylum aridum</name>
    <dbReference type="NCBI Taxonomy" id="34290"/>
    <lineage>
        <taxon>Eukaryota</taxon>
        <taxon>Viridiplantae</taxon>
        <taxon>Streptophyta</taxon>
        <taxon>Embryophyta</taxon>
        <taxon>Tracheophyta</taxon>
        <taxon>Spermatophyta</taxon>
        <taxon>Magnoliopsida</taxon>
        <taxon>eudicotyledons</taxon>
        <taxon>Gunneridae</taxon>
        <taxon>Pentapetalae</taxon>
        <taxon>rosids</taxon>
        <taxon>malvids</taxon>
        <taxon>Malvales</taxon>
        <taxon>Malvaceae</taxon>
        <taxon>Malvoideae</taxon>
        <taxon>Gossypium</taxon>
    </lineage>
</organism>
<keyword evidence="1" id="KW-0812">Transmembrane</keyword>
<dbReference type="EMBL" id="JABFAA010000001">
    <property type="protein sequence ID" value="MBA0675218.1"/>
    <property type="molecule type" value="Genomic_DNA"/>
</dbReference>
<evidence type="ECO:0000313" key="2">
    <source>
        <dbReference type="EMBL" id="MBA0675218.1"/>
    </source>
</evidence>
<keyword evidence="1" id="KW-0472">Membrane</keyword>
<keyword evidence="1" id="KW-1133">Transmembrane helix</keyword>
<protein>
    <submittedName>
        <fullName evidence="2">Uncharacterized protein</fullName>
    </submittedName>
</protein>
<comment type="caution">
    <text evidence="2">The sequence shown here is derived from an EMBL/GenBank/DDBJ whole genome shotgun (WGS) entry which is preliminary data.</text>
</comment>
<evidence type="ECO:0000256" key="1">
    <source>
        <dbReference type="SAM" id="Phobius"/>
    </source>
</evidence>
<gene>
    <name evidence="2" type="ORF">Goari_016773</name>
</gene>
<keyword evidence="3" id="KW-1185">Reference proteome</keyword>
<sequence>MEKVEALGLEYSSLRFIMRKYICGSPVLTMYENTCRERINLLPKNGLKLKVDTALSDLAFHPLLSDSTVISPLVYVETNGVIKTIQASRRNVVAFHTSSAKGSRQADPPFLHPPRFTGHASQFEEKRRDLSFCGFFGVPHPLYVLLVYYMFLDSNNEESMKDIVVGDLEYELVTLDLQTYLCNIISKKAMLDKEVLTSPMVHTRKA</sequence>
<evidence type="ECO:0000313" key="3">
    <source>
        <dbReference type="Proteomes" id="UP000593577"/>
    </source>
</evidence>
<accession>A0A7J8WJK1</accession>
<dbReference type="AlphaFoldDB" id="A0A7J8WJK1"/>
<name>A0A7J8WJK1_GOSAI</name>
<dbReference type="Proteomes" id="UP000593577">
    <property type="component" value="Unassembled WGS sequence"/>
</dbReference>
<feature type="transmembrane region" description="Helical" evidence="1">
    <location>
        <begin position="130"/>
        <end position="151"/>
    </location>
</feature>
<reference evidence="2 3" key="1">
    <citation type="journal article" date="2019" name="Genome Biol. Evol.">
        <title>Insights into the evolution of the New World diploid cottons (Gossypium, subgenus Houzingenia) based on genome sequencing.</title>
        <authorList>
            <person name="Grover C.E."/>
            <person name="Arick M.A. 2nd"/>
            <person name="Thrash A."/>
            <person name="Conover J.L."/>
            <person name="Sanders W.S."/>
            <person name="Peterson D.G."/>
            <person name="Frelichowski J.E."/>
            <person name="Scheffler J.A."/>
            <person name="Scheffler B.E."/>
            <person name="Wendel J.F."/>
        </authorList>
    </citation>
    <scope>NUCLEOTIDE SEQUENCE [LARGE SCALE GENOMIC DNA]</scope>
    <source>
        <strain evidence="2">185</strain>
        <tissue evidence="2">Leaf</tissue>
    </source>
</reference>
<proteinExistence type="predicted"/>